<evidence type="ECO:0000313" key="9">
    <source>
        <dbReference type="Proteomes" id="UP001583193"/>
    </source>
</evidence>
<feature type="compositionally biased region" description="Polar residues" evidence="5">
    <location>
        <begin position="1"/>
        <end position="14"/>
    </location>
</feature>
<dbReference type="InterPro" id="IPR023213">
    <property type="entry name" value="CAT-like_dom_sf"/>
</dbReference>
<feature type="domain" description="AMP-binding enzyme C-terminal" evidence="7">
    <location>
        <begin position="477"/>
        <end position="543"/>
    </location>
</feature>
<proteinExistence type="inferred from homology"/>
<accession>A0ABR3XFA4</accession>
<dbReference type="Gene3D" id="3.30.559.10">
    <property type="entry name" value="Chloramphenicol acetyltransferase-like domain"/>
    <property type="match status" value="1"/>
</dbReference>
<keyword evidence="2" id="KW-0596">Phosphopantetheine</keyword>
<keyword evidence="3" id="KW-0597">Phosphoprotein</keyword>
<comment type="similarity">
    <text evidence="1">Belongs to the ATP-dependent AMP-binding enzyme family.</text>
</comment>
<evidence type="ECO:0000256" key="1">
    <source>
        <dbReference type="ARBA" id="ARBA00006432"/>
    </source>
</evidence>
<keyword evidence="9" id="KW-1185">Reference proteome</keyword>
<dbReference type="InterPro" id="IPR036736">
    <property type="entry name" value="ACP-like_sf"/>
</dbReference>
<dbReference type="EMBL" id="JAVDPF010000019">
    <property type="protein sequence ID" value="KAL1874629.1"/>
    <property type="molecule type" value="Genomic_DNA"/>
</dbReference>
<organism evidence="8 9">
    <name type="scientific">Paecilomyces lecythidis</name>
    <dbReference type="NCBI Taxonomy" id="3004212"/>
    <lineage>
        <taxon>Eukaryota</taxon>
        <taxon>Fungi</taxon>
        <taxon>Dikarya</taxon>
        <taxon>Ascomycota</taxon>
        <taxon>Pezizomycotina</taxon>
        <taxon>Eurotiomycetes</taxon>
        <taxon>Eurotiomycetidae</taxon>
        <taxon>Eurotiales</taxon>
        <taxon>Thermoascaceae</taxon>
        <taxon>Paecilomyces</taxon>
    </lineage>
</organism>
<evidence type="ECO:0000313" key="8">
    <source>
        <dbReference type="EMBL" id="KAL1874629.1"/>
    </source>
</evidence>
<dbReference type="PROSITE" id="PS00455">
    <property type="entry name" value="AMP_BINDING"/>
    <property type="match status" value="1"/>
</dbReference>
<feature type="region of interest" description="Disordered" evidence="5">
    <location>
        <begin position="1"/>
        <end position="20"/>
    </location>
</feature>
<comment type="caution">
    <text evidence="8">The sequence shown here is derived from an EMBL/GenBank/DDBJ whole genome shotgun (WGS) entry which is preliminary data.</text>
</comment>
<reference evidence="8 9" key="1">
    <citation type="journal article" date="2024" name="IMA Fungus">
        <title>IMA Genome - F19 : A genome assembly and annotation guide to empower mycologists, including annotated draft genome sequences of Ceratocystis pirilliformis, Diaporthe australafricana, Fusarium ophioides, Paecilomyces lecythidis, and Sporothrix stenoceras.</title>
        <authorList>
            <person name="Aylward J."/>
            <person name="Wilson A.M."/>
            <person name="Visagie C.M."/>
            <person name="Spraker J."/>
            <person name="Barnes I."/>
            <person name="Buitendag C."/>
            <person name="Ceriani C."/>
            <person name="Del Mar Angel L."/>
            <person name="du Plessis D."/>
            <person name="Fuchs T."/>
            <person name="Gasser K."/>
            <person name="Kramer D."/>
            <person name="Li W."/>
            <person name="Munsamy K."/>
            <person name="Piso A."/>
            <person name="Price J.L."/>
            <person name="Sonnekus B."/>
            <person name="Thomas C."/>
            <person name="van der Nest A."/>
            <person name="van Dijk A."/>
            <person name="van Heerden A."/>
            <person name="van Vuuren N."/>
            <person name="Yilmaz N."/>
            <person name="Duong T.A."/>
            <person name="van der Merwe N.A."/>
            <person name="Wingfield M.J."/>
            <person name="Wingfield B.D."/>
        </authorList>
    </citation>
    <scope>NUCLEOTIDE SEQUENCE [LARGE SCALE GENOMIC DNA]</scope>
    <source>
        <strain evidence="8 9">CMW 18167</strain>
    </source>
</reference>
<dbReference type="Pfam" id="PF13193">
    <property type="entry name" value="AMP-binding_C"/>
    <property type="match status" value="1"/>
</dbReference>
<name>A0ABR3XFA4_9EURO</name>
<sequence length="1196" mass="132151">MRTDNTTNGRTIAQSKDERQREPADDLVTVFDRVAQQHPDRTAVVSLHQKDHLGMGSLRWTYSQLRDGSIRLAHRLAATGLRRGNRIATFFYNEIEWAILFLASARLGCHFVPLDPRTLNQPSDAVYLLRKVWAESIFVSNIDLANQIEHILETELMPQIRIKCVLSPSVLGEADGNLPRGWTTLATLMTGHTPTTNSFATLKRDDTILMLCTSGTTSRPKVCPHTSVTIVTPALGLADHWSINTESILCQHLPSFHIFSVAFILTFWVSGGTVVFPSPEFNPTASFEALSSGPKVYMACVPTMVYAMHTLSTTTNQKFPSPFGICLGGAPITPDVLHTCKSLGAKQIIAGYGTTEGVATLFNPMDVNDPRITNAQDGDDVCLGTAKAGSHLRVCAPGSRTPLRCGEIGELHQGGYPVFDGYFDGSEEDNSTCYREGTVPWFATGDRGYMDEEGCIYLLGRYKDLIIRGGENISPLKIEQCLCGQPGVKTAAVVGAPDDIAGEVPVAVIETRDNTSKEFFNELQSAVVRALGRSFAPKLILHLQRDLGREKYPTTTSGKIKKNIIKEWVAAHIGKDGTQKPSSQAPSTLAASDLPTANITSRIDTTAGVDIGEELTACWSAISGVEPEQIKPDMPIQTFTDSTMHIQFLNIAKKKGWKLTLKDLLAADTVQKQAQLLVKKGTPYLSVPISPQSSTSAIVVDIKKEVVASQLGADAEDIDELVPMTDILGLMAVNRPFPGAWDFRVPFLVRRPLYVDQVVAILETWLRRHELLRSMVATIDHDKPVYAVMHPRESWLRQQIIRGPEITDRTALEDYELRDCLDSSAGPLCKLTVLPMRGTSRCGFVLHMHHVIFDGALLGRWFQDLDHLLDGKPLLTWQPYRHFAAAYEAYRSTPEADEAVDFHVRRLRGISAAKDAILPFGRPIDEGHMVYLRTLHEDGIIGPGHAGYIRTVVSSEVRLPRLAEMRSSFGISAPIIAMTACALVNVQYSGEREAIFLNLQSGRSWPLESDTSNAPSSTMEIDGPAFTNPASRISVAPDETALELLVKVRADQSSMMVYGHTPICRVFDKLAQTENGTADIAMVRDLFHGQIFDWLLEPFSADPEQALEMMEPTHLSPTTWSWMPYLKDGNVMHLDLNHIYPDLPDKEAEIVVERFLCAAAWLADPENTRKPVSQCQYDGYEIVPIQTVQQWKGGLM</sequence>
<dbReference type="SUPFAM" id="SSF52777">
    <property type="entry name" value="CoA-dependent acyltransferases"/>
    <property type="match status" value="2"/>
</dbReference>
<dbReference type="PANTHER" id="PTHR43201">
    <property type="entry name" value="ACYL-COA SYNTHETASE"/>
    <property type="match status" value="1"/>
</dbReference>
<dbReference type="InterPro" id="IPR042099">
    <property type="entry name" value="ANL_N_sf"/>
</dbReference>
<dbReference type="InterPro" id="IPR025110">
    <property type="entry name" value="AMP-bd_C"/>
</dbReference>
<evidence type="ECO:0000256" key="5">
    <source>
        <dbReference type="SAM" id="MobiDB-lite"/>
    </source>
</evidence>
<dbReference type="Proteomes" id="UP001583193">
    <property type="component" value="Unassembled WGS sequence"/>
</dbReference>
<evidence type="ECO:0000256" key="3">
    <source>
        <dbReference type="ARBA" id="ARBA00022553"/>
    </source>
</evidence>
<dbReference type="SUPFAM" id="SSF56801">
    <property type="entry name" value="Acetyl-CoA synthetase-like"/>
    <property type="match status" value="1"/>
</dbReference>
<dbReference type="SUPFAM" id="SSF47336">
    <property type="entry name" value="ACP-like"/>
    <property type="match status" value="1"/>
</dbReference>
<evidence type="ECO:0000259" key="7">
    <source>
        <dbReference type="Pfam" id="PF13193"/>
    </source>
</evidence>
<dbReference type="InterPro" id="IPR020845">
    <property type="entry name" value="AMP-binding_CS"/>
</dbReference>
<dbReference type="PANTHER" id="PTHR43201:SF5">
    <property type="entry name" value="MEDIUM-CHAIN ACYL-COA LIGASE ACSF2, MITOCHONDRIAL"/>
    <property type="match status" value="1"/>
</dbReference>
<gene>
    <name evidence="8" type="ORF">Plec18167_005861</name>
</gene>
<dbReference type="Gene3D" id="3.30.300.30">
    <property type="match status" value="1"/>
</dbReference>
<evidence type="ECO:0000256" key="4">
    <source>
        <dbReference type="ARBA" id="ARBA00022598"/>
    </source>
</evidence>
<dbReference type="InterPro" id="IPR000873">
    <property type="entry name" value="AMP-dep_synth/lig_dom"/>
</dbReference>
<keyword evidence="4" id="KW-0436">Ligase</keyword>
<evidence type="ECO:0000256" key="2">
    <source>
        <dbReference type="ARBA" id="ARBA00022450"/>
    </source>
</evidence>
<dbReference type="Gene3D" id="3.40.50.12780">
    <property type="entry name" value="N-terminal domain of ligase-like"/>
    <property type="match status" value="1"/>
</dbReference>
<feature type="domain" description="AMP-dependent synthetase/ligase" evidence="6">
    <location>
        <begin position="31"/>
        <end position="423"/>
    </location>
</feature>
<protein>
    <submittedName>
        <fullName evidence="8">NRPS protein</fullName>
    </submittedName>
</protein>
<evidence type="ECO:0000259" key="6">
    <source>
        <dbReference type="Pfam" id="PF00501"/>
    </source>
</evidence>
<dbReference type="Pfam" id="PF00501">
    <property type="entry name" value="AMP-binding"/>
    <property type="match status" value="1"/>
</dbReference>
<dbReference type="InterPro" id="IPR045851">
    <property type="entry name" value="AMP-bd_C_sf"/>
</dbReference>
<dbReference type="Gene3D" id="3.30.559.30">
    <property type="entry name" value="Nonribosomal peptide synthetase, condensation domain"/>
    <property type="match status" value="1"/>
</dbReference>